<feature type="transmembrane region" description="Helical" evidence="1">
    <location>
        <begin position="82"/>
        <end position="102"/>
    </location>
</feature>
<sequence>MKISSHNRGLQIPLSSVIEDIRNKSTAIFVQIKYMPLLIIFLLFSSMIICLIFFVIEDRMTEYIPTISEIATSFPNADIFSIFQAICAIFLTVLFTLYISAADTWNAIDHRSVIICRILGCICPIFLILLSCFSLEENYNIHIISFVLVSFSFFAFFAITLLQMRNILVKSILLIRSIFLFIIFLSFISILIHTSFNTVSSPINAISQYVFFFFTGAFILSFSQDLSLVKLQVVTLDDDKSN</sequence>
<reference evidence="3 4" key="1">
    <citation type="submission" date="2024-04" db="EMBL/GenBank/DDBJ databases">
        <title>Tritrichomonas musculus Genome.</title>
        <authorList>
            <person name="Alves-Ferreira E."/>
            <person name="Grigg M."/>
            <person name="Lorenzi H."/>
            <person name="Galac M."/>
        </authorList>
    </citation>
    <scope>NUCLEOTIDE SEQUENCE [LARGE SCALE GENOMIC DNA]</scope>
    <source>
        <strain evidence="3 4">EAF2021</strain>
    </source>
</reference>
<organism evidence="3 4">
    <name type="scientific">Tritrichomonas musculus</name>
    <dbReference type="NCBI Taxonomy" id="1915356"/>
    <lineage>
        <taxon>Eukaryota</taxon>
        <taxon>Metamonada</taxon>
        <taxon>Parabasalia</taxon>
        <taxon>Tritrichomonadida</taxon>
        <taxon>Tritrichomonadidae</taxon>
        <taxon>Tritrichomonas</taxon>
    </lineage>
</organism>
<comment type="caution">
    <text evidence="3">The sequence shown here is derived from an EMBL/GenBank/DDBJ whole genome shotgun (WGS) entry which is preliminary data.</text>
</comment>
<feature type="transmembrane region" description="Helical" evidence="1">
    <location>
        <begin position="141"/>
        <end position="161"/>
    </location>
</feature>
<evidence type="ECO:0000313" key="4">
    <source>
        <dbReference type="Proteomes" id="UP001470230"/>
    </source>
</evidence>
<accession>A0ABR2LAY9</accession>
<evidence type="ECO:0000313" key="3">
    <source>
        <dbReference type="EMBL" id="KAK8900372.1"/>
    </source>
</evidence>
<evidence type="ECO:0000256" key="1">
    <source>
        <dbReference type="SAM" id="Phobius"/>
    </source>
</evidence>
<keyword evidence="1" id="KW-0472">Membrane</keyword>
<feature type="domain" description="CWH43-like N-terminal" evidence="2">
    <location>
        <begin position="33"/>
        <end position="227"/>
    </location>
</feature>
<keyword evidence="1" id="KW-1133">Transmembrane helix</keyword>
<keyword evidence="1" id="KW-0812">Transmembrane</keyword>
<feature type="transmembrane region" description="Helical" evidence="1">
    <location>
        <begin position="114"/>
        <end position="135"/>
    </location>
</feature>
<feature type="transmembrane region" description="Helical" evidence="1">
    <location>
        <begin position="34"/>
        <end position="56"/>
    </location>
</feature>
<dbReference type="InterPro" id="IPR019402">
    <property type="entry name" value="CWH43_N"/>
</dbReference>
<keyword evidence="4" id="KW-1185">Reference proteome</keyword>
<evidence type="ECO:0000259" key="2">
    <source>
        <dbReference type="Pfam" id="PF10277"/>
    </source>
</evidence>
<dbReference type="Proteomes" id="UP001470230">
    <property type="component" value="Unassembled WGS sequence"/>
</dbReference>
<gene>
    <name evidence="3" type="ORF">M9Y10_002699</name>
</gene>
<name>A0ABR2LAY9_9EUKA</name>
<protein>
    <recommendedName>
        <fullName evidence="2">CWH43-like N-terminal domain-containing protein</fullName>
    </recommendedName>
</protein>
<proteinExistence type="predicted"/>
<feature type="transmembrane region" description="Helical" evidence="1">
    <location>
        <begin position="205"/>
        <end position="222"/>
    </location>
</feature>
<dbReference type="EMBL" id="JAPFFF010000001">
    <property type="protein sequence ID" value="KAK8900372.1"/>
    <property type="molecule type" value="Genomic_DNA"/>
</dbReference>
<feature type="transmembrane region" description="Helical" evidence="1">
    <location>
        <begin position="173"/>
        <end position="193"/>
    </location>
</feature>
<dbReference type="Pfam" id="PF10277">
    <property type="entry name" value="Frag1"/>
    <property type="match status" value="1"/>
</dbReference>